<dbReference type="EMBL" id="KL142374">
    <property type="protein sequence ID" value="KDR78779.1"/>
    <property type="molecule type" value="Genomic_DNA"/>
</dbReference>
<dbReference type="Proteomes" id="UP000027222">
    <property type="component" value="Unassembled WGS sequence"/>
</dbReference>
<proteinExistence type="predicted"/>
<name>A0A067TFU1_GALM3</name>
<dbReference type="AlphaFoldDB" id="A0A067TFU1"/>
<evidence type="ECO:0000313" key="1">
    <source>
        <dbReference type="EMBL" id="KDR78779.1"/>
    </source>
</evidence>
<sequence>MLPVLSVHVAAWQAYPHGRQAGSPHCFHWPSGGGRGKHPAAGLEAHQLLFQALPFTGSIALLGLRLCGRATPSACSTGRIASQDPFSPRNTSDSEATSCSCFNKRQKRPIVLSRLLVFRVRCGWAVKHRKFAGLCGKSQDRLVIVRFQLPGIPSLKDKERKELAFQTRIVTTITSQNTYNNILELERNL</sequence>
<evidence type="ECO:0000313" key="2">
    <source>
        <dbReference type="Proteomes" id="UP000027222"/>
    </source>
</evidence>
<organism evidence="1 2">
    <name type="scientific">Galerina marginata (strain CBS 339.88)</name>
    <dbReference type="NCBI Taxonomy" id="685588"/>
    <lineage>
        <taxon>Eukaryota</taxon>
        <taxon>Fungi</taxon>
        <taxon>Dikarya</taxon>
        <taxon>Basidiomycota</taxon>
        <taxon>Agaricomycotina</taxon>
        <taxon>Agaricomycetes</taxon>
        <taxon>Agaricomycetidae</taxon>
        <taxon>Agaricales</taxon>
        <taxon>Agaricineae</taxon>
        <taxon>Strophariaceae</taxon>
        <taxon>Galerina</taxon>
    </lineage>
</organism>
<accession>A0A067TFU1</accession>
<reference evidence="2" key="1">
    <citation type="journal article" date="2014" name="Proc. Natl. Acad. Sci. U.S.A.">
        <title>Extensive sampling of basidiomycete genomes demonstrates inadequacy of the white-rot/brown-rot paradigm for wood decay fungi.</title>
        <authorList>
            <person name="Riley R."/>
            <person name="Salamov A.A."/>
            <person name="Brown D.W."/>
            <person name="Nagy L.G."/>
            <person name="Floudas D."/>
            <person name="Held B.W."/>
            <person name="Levasseur A."/>
            <person name="Lombard V."/>
            <person name="Morin E."/>
            <person name="Otillar R."/>
            <person name="Lindquist E.A."/>
            <person name="Sun H."/>
            <person name="LaButti K.M."/>
            <person name="Schmutz J."/>
            <person name="Jabbour D."/>
            <person name="Luo H."/>
            <person name="Baker S.E."/>
            <person name="Pisabarro A.G."/>
            <person name="Walton J.D."/>
            <person name="Blanchette R.A."/>
            <person name="Henrissat B."/>
            <person name="Martin F."/>
            <person name="Cullen D."/>
            <person name="Hibbett D.S."/>
            <person name="Grigoriev I.V."/>
        </authorList>
    </citation>
    <scope>NUCLEOTIDE SEQUENCE [LARGE SCALE GENOMIC DNA]</scope>
    <source>
        <strain evidence="2">CBS 339.88</strain>
    </source>
</reference>
<dbReference type="HOGENOM" id="CLU_1434546_0_0_1"/>
<keyword evidence="2" id="KW-1185">Reference proteome</keyword>
<gene>
    <name evidence="1" type="ORF">GALMADRAFT_209167</name>
</gene>
<protein>
    <submittedName>
        <fullName evidence="1">Uncharacterized protein</fullName>
    </submittedName>
</protein>